<feature type="chain" id="PRO_5003854809" evidence="2">
    <location>
        <begin position="25"/>
        <end position="231"/>
    </location>
</feature>
<dbReference type="KEGG" id="mbe:MBM_09396"/>
<sequence>MLKSYLRLVLSVLLPLAPFHLATALPFHPISRRGTPWEVPGRQASPATRPTTTITKTPNSVPIPSPPSQNPLFENKQLSSFDEHLAYFGTIHAPSFAPMLTPPLHINFFMSSGTCQPLSASLLLLLSDVSEALLSTDLSLIPRRSLLPVYVTASINEQIHFEVFVLSLSAVVEPFGLESVEKGMDFYGGTERWRGIVRLLERGALELDTAARKRDGRGLESILVLEIEVAP</sequence>
<feature type="signal peptide" evidence="2">
    <location>
        <begin position="1"/>
        <end position="24"/>
    </location>
</feature>
<evidence type="ECO:0000256" key="1">
    <source>
        <dbReference type="SAM" id="MobiDB-lite"/>
    </source>
</evidence>
<keyword evidence="2" id="KW-0732">Signal</keyword>
<evidence type="ECO:0000313" key="3">
    <source>
        <dbReference type="EMBL" id="EKD12362.1"/>
    </source>
</evidence>
<dbReference type="HOGENOM" id="CLU_1200048_0_0_1"/>
<keyword evidence="4" id="KW-1185">Reference proteome</keyword>
<protein>
    <submittedName>
        <fullName evidence="3">Uncharacterized protein</fullName>
    </submittedName>
</protein>
<feature type="compositionally biased region" description="Low complexity" evidence="1">
    <location>
        <begin position="46"/>
        <end position="60"/>
    </location>
</feature>
<dbReference type="EMBL" id="JH921458">
    <property type="protein sequence ID" value="EKD12362.1"/>
    <property type="molecule type" value="Genomic_DNA"/>
</dbReference>
<accession>K1WJG2</accession>
<name>K1WJG2_MARBU</name>
<evidence type="ECO:0000256" key="2">
    <source>
        <dbReference type="SAM" id="SignalP"/>
    </source>
</evidence>
<reference evidence="3 4" key="1">
    <citation type="journal article" date="2012" name="BMC Genomics">
        <title>Sequencing the genome of Marssonina brunnea reveals fungus-poplar co-evolution.</title>
        <authorList>
            <person name="Zhu S."/>
            <person name="Cao Y.-Z."/>
            <person name="Jiang C."/>
            <person name="Tan B.-Y."/>
            <person name="Wang Z."/>
            <person name="Feng S."/>
            <person name="Zhang L."/>
            <person name="Su X.-H."/>
            <person name="Brejova B."/>
            <person name="Vinar T."/>
            <person name="Xu M."/>
            <person name="Wang M.-X."/>
            <person name="Zhang S.-G."/>
            <person name="Huang M.-R."/>
            <person name="Wu R."/>
            <person name="Zhou Y."/>
        </authorList>
    </citation>
    <scope>NUCLEOTIDE SEQUENCE [LARGE SCALE GENOMIC DNA]</scope>
    <source>
        <strain evidence="3 4">MB_m1</strain>
    </source>
</reference>
<feature type="region of interest" description="Disordered" evidence="1">
    <location>
        <begin position="36"/>
        <end position="68"/>
    </location>
</feature>
<dbReference type="OrthoDB" id="3556382at2759"/>
<dbReference type="InParanoid" id="K1WJG2"/>
<proteinExistence type="predicted"/>
<dbReference type="AlphaFoldDB" id="K1WJG2"/>
<evidence type="ECO:0000313" key="4">
    <source>
        <dbReference type="Proteomes" id="UP000006753"/>
    </source>
</evidence>
<organism evidence="3 4">
    <name type="scientific">Marssonina brunnea f. sp. multigermtubi (strain MB_m1)</name>
    <name type="common">Marssonina leaf spot fungus</name>
    <dbReference type="NCBI Taxonomy" id="1072389"/>
    <lineage>
        <taxon>Eukaryota</taxon>
        <taxon>Fungi</taxon>
        <taxon>Dikarya</taxon>
        <taxon>Ascomycota</taxon>
        <taxon>Pezizomycotina</taxon>
        <taxon>Leotiomycetes</taxon>
        <taxon>Helotiales</taxon>
        <taxon>Drepanopezizaceae</taxon>
        <taxon>Drepanopeziza</taxon>
    </lineage>
</organism>
<gene>
    <name evidence="3" type="ORF">MBM_09396</name>
</gene>
<dbReference type="Proteomes" id="UP000006753">
    <property type="component" value="Unassembled WGS sequence"/>
</dbReference>